<evidence type="ECO:0000256" key="1">
    <source>
        <dbReference type="SAM" id="MobiDB-lite"/>
    </source>
</evidence>
<reference evidence="2" key="1">
    <citation type="submission" date="2018-05" db="EMBL/GenBank/DDBJ databases">
        <authorList>
            <person name="Lanie J.A."/>
            <person name="Ng W.-L."/>
            <person name="Kazmierczak K.M."/>
            <person name="Andrzejewski T.M."/>
            <person name="Davidsen T.M."/>
            <person name="Wayne K.J."/>
            <person name="Tettelin H."/>
            <person name="Glass J.I."/>
            <person name="Rusch D."/>
            <person name="Podicherti R."/>
            <person name="Tsui H.-C.T."/>
            <person name="Winkler M.E."/>
        </authorList>
    </citation>
    <scope>NUCLEOTIDE SEQUENCE</scope>
</reference>
<accession>A0A382I4L7</accession>
<sequence length="386" mass="43743">MTRCPFRTLRFGIVLSGMVALVCPTAWVTGETTATTLAAQRLAKILERQQLFLDRASQPNRPLSEQELTRRAQELVASYESYLNDNQRDVNALILYGKFLRKMGQPRQATGLFLEADKIDSRLAVVKQHIANYLVEEGRLADALPYLLKATELEPKQPVYHHQLGTFLFLFGEDLVGLGIASAKTNAHSMHHAFRAASRLAPRNFEFKLRYAQSFFDTPNPDWSEALKVWKDLRSQAHDHPLPEREYLAIGEARTLAELGRGDKAKVILEAIVSPALRTTRENLIKRLEKAPETEKETPEKSGKTITPDGRKVHLGPLPDQFIDDNLKRLRQVSSRLEEERLLRDLRADVVQAAYDKNGRVRFRLTGFAEASHPRGQPLEPVVPNQ</sequence>
<organism evidence="2">
    <name type="scientific">marine metagenome</name>
    <dbReference type="NCBI Taxonomy" id="408172"/>
    <lineage>
        <taxon>unclassified sequences</taxon>
        <taxon>metagenomes</taxon>
        <taxon>ecological metagenomes</taxon>
    </lineage>
</organism>
<name>A0A382I4L7_9ZZZZ</name>
<dbReference type="InterPro" id="IPR011990">
    <property type="entry name" value="TPR-like_helical_dom_sf"/>
</dbReference>
<protein>
    <submittedName>
        <fullName evidence="2">Uncharacterized protein</fullName>
    </submittedName>
</protein>
<gene>
    <name evidence="2" type="ORF">METZ01_LOCUS246505</name>
</gene>
<proteinExistence type="predicted"/>
<dbReference type="EMBL" id="UINC01064719">
    <property type="protein sequence ID" value="SVB93651.1"/>
    <property type="molecule type" value="Genomic_DNA"/>
</dbReference>
<feature type="compositionally biased region" description="Basic and acidic residues" evidence="1">
    <location>
        <begin position="290"/>
        <end position="303"/>
    </location>
</feature>
<feature type="region of interest" description="Disordered" evidence="1">
    <location>
        <begin position="290"/>
        <end position="318"/>
    </location>
</feature>
<dbReference type="AlphaFoldDB" id="A0A382I4L7"/>
<dbReference type="SUPFAM" id="SSF48452">
    <property type="entry name" value="TPR-like"/>
    <property type="match status" value="1"/>
</dbReference>
<evidence type="ECO:0000313" key="2">
    <source>
        <dbReference type="EMBL" id="SVB93651.1"/>
    </source>
</evidence>
<dbReference type="Gene3D" id="1.25.40.10">
    <property type="entry name" value="Tetratricopeptide repeat domain"/>
    <property type="match status" value="1"/>
</dbReference>